<name>A0A9K3LPY3_9STRA</name>
<organism evidence="2 3">
    <name type="scientific">Nitzschia inconspicua</name>
    <dbReference type="NCBI Taxonomy" id="303405"/>
    <lineage>
        <taxon>Eukaryota</taxon>
        <taxon>Sar</taxon>
        <taxon>Stramenopiles</taxon>
        <taxon>Ochrophyta</taxon>
        <taxon>Bacillariophyta</taxon>
        <taxon>Bacillariophyceae</taxon>
        <taxon>Bacillariophycidae</taxon>
        <taxon>Bacillariales</taxon>
        <taxon>Bacillariaceae</taxon>
        <taxon>Nitzschia</taxon>
    </lineage>
</organism>
<evidence type="ECO:0000313" key="2">
    <source>
        <dbReference type="EMBL" id="KAG7365799.1"/>
    </source>
</evidence>
<dbReference type="InterPro" id="IPR018289">
    <property type="entry name" value="MULE_transposase_dom"/>
</dbReference>
<reference evidence="2" key="2">
    <citation type="submission" date="2021-04" db="EMBL/GenBank/DDBJ databases">
        <authorList>
            <person name="Podell S."/>
        </authorList>
    </citation>
    <scope>NUCLEOTIDE SEQUENCE</scope>
    <source>
        <strain evidence="2">Hildebrandi</strain>
    </source>
</reference>
<evidence type="ECO:0000313" key="3">
    <source>
        <dbReference type="Proteomes" id="UP000693970"/>
    </source>
</evidence>
<evidence type="ECO:0000259" key="1">
    <source>
        <dbReference type="Pfam" id="PF10551"/>
    </source>
</evidence>
<sequence length="1500" mass="170241">MLPPPGRVLRTGPIPFANDPCRCSHLSVTNDLISPLAGANHLSTALVDYLLHRSISMSSNLRDDVLIGSSNSFSYFQLMNKKNSGSLDQHEAMSVNSARLQYQHYSRKRYEFISPCCSHNHFFAVKVIFDIQDPSIFSEVCVYDSLRRTGRRTDALNRHAPPAQYLCQLQLFLAQFCFVGLPQSEVLAKNPEYILRNAVYAPCPVQENGHDCALFAFASVLHIVHGHALSAVTFTQQNISQLRDGLNTVLACNKPDVNTPDPKKFLSSTFLRSFFPCLSEKQNDDVFLKLLYKKSENASPEGKQSKRNPAEGKQANEVLTEVDSAYRPVLDDPQPEADIVSDPSVACSLPGSATNIVEVPRTLDDVFTSMFMDVPTVFEDMSQVDLAMDKYEESSGVRVIIAKSCKGRSRLYLCASHEGCCFRAKFGSKQGMDNIMLKRAFCVPYHSGPLVPGGKRRRAPKRRLRGRLKQSVELVMSVKEADPVPKDVMRTAANHQKKDVTYNQSFRAIQEVRFSRAESQLVSFQLIRSYVDQFLEKNPDSTVRAECDGNNHIERVGIVPGIMKRAMRLVRPVMSLDGAHMKSKWGGTLYVASVKSACKEIYPVGFAIMNGNEDEAGWLWFLELLRSTIDILVMDHPRARVAYKYFSFISDRQKGLVNALQRVFPDNHPCFCSVHLARNAETKGGKKIGKLVHSLSTTFSGYESRRCWAAIEQVSPKGRAYLEGIPKEQWEGTAWIENPSLPPRFGIVTTNMSESANSMLEKARTGSWLDCIDQILSIMLERICTLRQKHRGRSGVVDEMRGILEKRWNNCAGFQVWELIENGGIFRVCRTSRGPTEPERSYVLNIREQTCECGKWQDHEVPCIDAIAYYKKIENQTLQYIIDNHVSGQYKFETVNELVKDNIIPGITTIMRVVFGLTVLTAIMGTIRVHVTLLKGNDSNSNVGGHHHHHHHQAENILSFMKYDYSSTKFRPTTKNNRDVDDTFRKKDIIVSSTMQWKNSKNNISNDTFISTDDDDDDNNTSSLHFIPYDQLRERDYFSDSWFLNRRRFLDLPVSQIGIIEDAVFVAVSQNKRPMPHCRMLVDWLQFGVEHLSKWWNELQVWVYSDDDPRISLLPTVLDKMDHYLQHNVHPPPIDDATTTTTFQNAIALIAFVAYKPKPRQQHQFDRDHMRRNALNERTLAATIASLYQAGFGRVVMVGIHQQEDALHFQNAVTILQSLFPSSLSFDNNSTTTNTTIHIGISNMELQHVHVHNSEWITTNFSRYNIPRAAIAGMQAALRNEMSIHEQQQWLGQSKTTDHWKYFYLTEPDTILHTQQHILPKLKMALDQGLSLFPHRLHIIPHEADLPPTLGGHKIGDARYVLNAGEFLPNIGHFADITDLNPLAPKDGTNYISCCDDGRYWPGVDGSHWKKCKPWWTCGRKKIDYNNGQVYNATAIANNNPRLLPYPMMRLKSGTGAVFASSNHGRRCWPSKNGCILHRYLNHQYNKNNAGNGNEARFLS</sequence>
<reference evidence="2" key="1">
    <citation type="journal article" date="2021" name="Sci. Rep.">
        <title>Diploid genomic architecture of Nitzschia inconspicua, an elite biomass production diatom.</title>
        <authorList>
            <person name="Oliver A."/>
            <person name="Podell S."/>
            <person name="Pinowska A."/>
            <person name="Traller J.C."/>
            <person name="Smith S.R."/>
            <person name="McClure R."/>
            <person name="Beliaev A."/>
            <person name="Bohutskyi P."/>
            <person name="Hill E.A."/>
            <person name="Rabines A."/>
            <person name="Zheng H."/>
            <person name="Allen L.Z."/>
            <person name="Kuo A."/>
            <person name="Grigoriev I.V."/>
            <person name="Allen A.E."/>
            <person name="Hazlebeck D."/>
            <person name="Allen E.E."/>
        </authorList>
    </citation>
    <scope>NUCLEOTIDE SEQUENCE</scope>
    <source>
        <strain evidence="2">Hildebrandi</strain>
    </source>
</reference>
<accession>A0A9K3LPY3</accession>
<keyword evidence="3" id="KW-1185">Reference proteome</keyword>
<dbReference type="PANTHER" id="PTHR31973:SF187">
    <property type="entry name" value="MUTATOR TRANSPOSASE MUDRA PROTEIN"/>
    <property type="match status" value="1"/>
</dbReference>
<dbReference type="Pfam" id="PF10551">
    <property type="entry name" value="MULE"/>
    <property type="match status" value="1"/>
</dbReference>
<comment type="caution">
    <text evidence="2">The sequence shown here is derived from an EMBL/GenBank/DDBJ whole genome shotgun (WGS) entry which is preliminary data.</text>
</comment>
<dbReference type="PANTHER" id="PTHR31973">
    <property type="entry name" value="POLYPROTEIN, PUTATIVE-RELATED"/>
    <property type="match status" value="1"/>
</dbReference>
<proteinExistence type="predicted"/>
<dbReference type="Proteomes" id="UP000693970">
    <property type="component" value="Unassembled WGS sequence"/>
</dbReference>
<feature type="domain" description="MULE transposase" evidence="1">
    <location>
        <begin position="573"/>
        <end position="679"/>
    </location>
</feature>
<gene>
    <name evidence="2" type="ORF">IV203_028469</name>
</gene>
<protein>
    <submittedName>
        <fullName evidence="2">MULE transposase domain containing protein</fullName>
    </submittedName>
</protein>
<dbReference type="EMBL" id="JAGRRH010000007">
    <property type="protein sequence ID" value="KAG7365799.1"/>
    <property type="molecule type" value="Genomic_DNA"/>
</dbReference>